<dbReference type="AlphaFoldDB" id="A0A085G921"/>
<dbReference type="Gene3D" id="3.30.70.860">
    <property type="match status" value="1"/>
</dbReference>
<dbReference type="RefSeq" id="WP_084674118.1">
    <property type="nucleotide sequence ID" value="NZ_JMPJ01000058.1"/>
</dbReference>
<reference evidence="2 3" key="1">
    <citation type="submission" date="2014-05" db="EMBL/GenBank/DDBJ databases">
        <title>ATOL: Assembling a taxonomically balanced genome-scale reconstruction of the evolutionary history of the Enterobacteriaceae.</title>
        <authorList>
            <person name="Plunkett G.III."/>
            <person name="Neeno-Eckwall E.C."/>
            <person name="Glasner J.D."/>
            <person name="Perna N.T."/>
        </authorList>
    </citation>
    <scope>NUCLEOTIDE SEQUENCE [LARGE SCALE GENOMIC DNA]</scope>
    <source>
        <strain evidence="2 3">ATCC 33852</strain>
    </source>
</reference>
<sequence length="110" mass="11817">MSEATLSSKSTQPLHSINKCGAEETAACCCVDVGTIMDNTDCTASYSHVFATEAQANEMLNSLTAKARAVESEPCVIDSRIEKVEGGVELNIDFTFSCQAETMIFQLGLR</sequence>
<proteinExistence type="inferred from homology"/>
<organism evidence="2 3">
    <name type="scientific">Ewingella americana (strain ATCC 33852 / DSM 4580 / CCUG 14506 / JCM 5911 / LMG 7869 / NCTC 12157 / CDC 1468-78)</name>
    <dbReference type="NCBI Taxonomy" id="910964"/>
    <lineage>
        <taxon>Bacteria</taxon>
        <taxon>Pseudomonadati</taxon>
        <taxon>Pseudomonadota</taxon>
        <taxon>Gammaproteobacteria</taxon>
        <taxon>Enterobacterales</taxon>
        <taxon>Yersiniaceae</taxon>
        <taxon>Ewingella</taxon>
    </lineage>
</organism>
<keyword evidence="3" id="KW-1185">Reference proteome</keyword>
<name>A0A085G921_EWIA3</name>
<dbReference type="InterPro" id="IPR005272">
    <property type="entry name" value="DUF406"/>
</dbReference>
<dbReference type="EMBL" id="JMPJ01000058">
    <property type="protein sequence ID" value="KFC80216.1"/>
    <property type="molecule type" value="Genomic_DNA"/>
</dbReference>
<dbReference type="Pfam" id="PF04175">
    <property type="entry name" value="DUF406"/>
    <property type="match status" value="1"/>
</dbReference>
<gene>
    <name evidence="2" type="ORF">GEAM_2460</name>
</gene>
<protein>
    <recommendedName>
        <fullName evidence="4">C4-dicarboxylate transport protein</fullName>
    </recommendedName>
</protein>
<dbReference type="NCBIfam" id="TIGR00743">
    <property type="entry name" value="DUF406 family protein"/>
    <property type="match status" value="1"/>
</dbReference>
<evidence type="ECO:0000313" key="3">
    <source>
        <dbReference type="Proteomes" id="UP000028640"/>
    </source>
</evidence>
<comment type="caution">
    <text evidence="2">The sequence shown here is derived from an EMBL/GenBank/DDBJ whole genome shotgun (WGS) entry which is preliminary data.</text>
</comment>
<evidence type="ECO:0000256" key="1">
    <source>
        <dbReference type="ARBA" id="ARBA00006201"/>
    </source>
</evidence>
<accession>A0A085G921</accession>
<dbReference type="PANTHER" id="PTHR38769">
    <property type="entry name" value="UPF0381 PROTEIN YFCZ-RELATED"/>
    <property type="match status" value="1"/>
</dbReference>
<evidence type="ECO:0000313" key="2">
    <source>
        <dbReference type="EMBL" id="KFC80216.1"/>
    </source>
</evidence>
<dbReference type="STRING" id="910964.GEAM_2460"/>
<comment type="similarity">
    <text evidence="1">Belongs to the UPF0381 family.</text>
</comment>
<dbReference type="OrthoDB" id="6198608at2"/>
<dbReference type="GO" id="GO:0005829">
    <property type="term" value="C:cytosol"/>
    <property type="evidence" value="ECO:0007669"/>
    <property type="project" value="TreeGrafter"/>
</dbReference>
<dbReference type="eggNOG" id="COG3691">
    <property type="taxonomic scope" value="Bacteria"/>
</dbReference>
<dbReference type="PANTHER" id="PTHR38769:SF1">
    <property type="entry name" value="UPF0381 PROTEIN YFCZ-RELATED"/>
    <property type="match status" value="1"/>
</dbReference>
<dbReference type="InterPro" id="IPR035571">
    <property type="entry name" value="UPF0234-like_C"/>
</dbReference>
<dbReference type="Proteomes" id="UP000028640">
    <property type="component" value="Unassembled WGS sequence"/>
</dbReference>
<evidence type="ECO:0008006" key="4">
    <source>
        <dbReference type="Google" id="ProtNLM"/>
    </source>
</evidence>
<dbReference type="GeneID" id="78380795"/>